<evidence type="ECO:0000256" key="2">
    <source>
        <dbReference type="SAM" id="SignalP"/>
    </source>
</evidence>
<organism evidence="3 4">
    <name type="scientific">Streptantibioticus rubrisoli</name>
    <dbReference type="NCBI Taxonomy" id="1387313"/>
    <lineage>
        <taxon>Bacteria</taxon>
        <taxon>Bacillati</taxon>
        <taxon>Actinomycetota</taxon>
        <taxon>Actinomycetes</taxon>
        <taxon>Kitasatosporales</taxon>
        <taxon>Streptomycetaceae</taxon>
        <taxon>Streptantibioticus</taxon>
    </lineage>
</organism>
<proteinExistence type="predicted"/>
<keyword evidence="2" id="KW-0732">Signal</keyword>
<reference evidence="3 4" key="1">
    <citation type="submission" date="2022-06" db="EMBL/GenBank/DDBJ databases">
        <title>Draft genome sequence of type strain Streptomyces rubrisoli DSM 42083.</title>
        <authorList>
            <person name="Duangmal K."/>
            <person name="Klaysubun C."/>
        </authorList>
    </citation>
    <scope>NUCLEOTIDE SEQUENCE [LARGE SCALE GENOMIC DNA]</scope>
    <source>
        <strain evidence="3 4">DSM 42083</strain>
    </source>
</reference>
<name>A0ABT1P9P0_9ACTN</name>
<dbReference type="EMBL" id="JANFNH010000005">
    <property type="protein sequence ID" value="MCQ4042092.1"/>
    <property type="molecule type" value="Genomic_DNA"/>
</dbReference>
<feature type="compositionally biased region" description="Basic and acidic residues" evidence="1">
    <location>
        <begin position="42"/>
        <end position="123"/>
    </location>
</feature>
<feature type="chain" id="PRO_5045844226" description="SH3 domain-containing protein" evidence="2">
    <location>
        <begin position="25"/>
        <end position="209"/>
    </location>
</feature>
<evidence type="ECO:0000313" key="4">
    <source>
        <dbReference type="Proteomes" id="UP001206206"/>
    </source>
</evidence>
<sequence length="209" mass="23737">MVPQSKLNRALVAVAASAILTAGAAVPALADVRPASVSSPTDDPHHHDGRHDRDRDHDRDHDHDRDRDRDRDNGGDHGRDQHGRDHRGDGDRDHGRYPRGDHRGEGGYGHGRDAHGRHDDHRLHSGRHHSYRGRVIARRGLNVRQRPTTHSRVLGWHANGSILSIRCAVRGESIYGNQRWYLLTDGTWSSAHYVRTLGRTVRWCAYRHR</sequence>
<evidence type="ECO:0008006" key="5">
    <source>
        <dbReference type="Google" id="ProtNLM"/>
    </source>
</evidence>
<feature type="compositionally biased region" description="Basic residues" evidence="1">
    <location>
        <begin position="124"/>
        <end position="133"/>
    </location>
</feature>
<comment type="caution">
    <text evidence="3">The sequence shown here is derived from an EMBL/GenBank/DDBJ whole genome shotgun (WGS) entry which is preliminary data.</text>
</comment>
<feature type="signal peptide" evidence="2">
    <location>
        <begin position="1"/>
        <end position="24"/>
    </location>
</feature>
<keyword evidence="4" id="KW-1185">Reference proteome</keyword>
<evidence type="ECO:0000256" key="1">
    <source>
        <dbReference type="SAM" id="MobiDB-lite"/>
    </source>
</evidence>
<evidence type="ECO:0000313" key="3">
    <source>
        <dbReference type="EMBL" id="MCQ4042092.1"/>
    </source>
</evidence>
<dbReference type="Proteomes" id="UP001206206">
    <property type="component" value="Unassembled WGS sequence"/>
</dbReference>
<protein>
    <recommendedName>
        <fullName evidence="5">SH3 domain-containing protein</fullName>
    </recommendedName>
</protein>
<feature type="region of interest" description="Disordered" evidence="1">
    <location>
        <begin position="34"/>
        <end position="133"/>
    </location>
</feature>
<gene>
    <name evidence="3" type="ORF">NON19_08600</name>
</gene>
<dbReference type="RefSeq" id="WP_255926091.1">
    <property type="nucleotide sequence ID" value="NZ_JANFNH010000005.1"/>
</dbReference>
<accession>A0ABT1P9P0</accession>